<proteinExistence type="predicted"/>
<evidence type="ECO:0008006" key="9">
    <source>
        <dbReference type="Google" id="ProtNLM"/>
    </source>
</evidence>
<dbReference type="InterPro" id="IPR052313">
    <property type="entry name" value="GPIb-IX-V_Complex"/>
</dbReference>
<evidence type="ECO:0000256" key="4">
    <source>
        <dbReference type="ARBA" id="ARBA00022989"/>
    </source>
</evidence>
<reference evidence="7" key="2">
    <citation type="submission" date="2025-09" db="UniProtKB">
        <authorList>
            <consortium name="Ensembl"/>
        </authorList>
    </citation>
    <scope>IDENTIFICATION</scope>
</reference>
<evidence type="ECO:0000256" key="3">
    <source>
        <dbReference type="ARBA" id="ARBA00022889"/>
    </source>
</evidence>
<evidence type="ECO:0000313" key="7">
    <source>
        <dbReference type="Ensembl" id="ENSMALP00000031772.1"/>
    </source>
</evidence>
<organism evidence="7 8">
    <name type="scientific">Monopterus albus</name>
    <name type="common">Swamp eel</name>
    <dbReference type="NCBI Taxonomy" id="43700"/>
    <lineage>
        <taxon>Eukaryota</taxon>
        <taxon>Metazoa</taxon>
        <taxon>Chordata</taxon>
        <taxon>Craniata</taxon>
        <taxon>Vertebrata</taxon>
        <taxon>Euteleostomi</taxon>
        <taxon>Actinopterygii</taxon>
        <taxon>Neopterygii</taxon>
        <taxon>Teleostei</taxon>
        <taxon>Neoteleostei</taxon>
        <taxon>Acanthomorphata</taxon>
        <taxon>Anabantaria</taxon>
        <taxon>Synbranchiformes</taxon>
        <taxon>Synbranchidae</taxon>
        <taxon>Monopterus</taxon>
    </lineage>
</organism>
<reference evidence="7" key="1">
    <citation type="submission" date="2025-08" db="UniProtKB">
        <authorList>
            <consortium name="Ensembl"/>
        </authorList>
    </citation>
    <scope>IDENTIFICATION</scope>
</reference>
<name>A0A3Q3RCM4_MONAL</name>
<protein>
    <recommendedName>
        <fullName evidence="9">LRRCT domain-containing protein</fullName>
    </recommendedName>
</protein>
<comment type="subcellular location">
    <subcellularLocation>
        <location evidence="1">Membrane</location>
        <topology evidence="1">Single-pass membrane protein</topology>
    </subcellularLocation>
</comment>
<dbReference type="STRING" id="43700.ENSMALP00000031772"/>
<keyword evidence="6" id="KW-1015">Disulfide bond</keyword>
<evidence type="ECO:0000256" key="2">
    <source>
        <dbReference type="ARBA" id="ARBA00022692"/>
    </source>
</evidence>
<keyword evidence="2" id="KW-0812">Transmembrane</keyword>
<evidence type="ECO:0000256" key="5">
    <source>
        <dbReference type="ARBA" id="ARBA00023136"/>
    </source>
</evidence>
<dbReference type="Proteomes" id="UP000261600">
    <property type="component" value="Unplaced"/>
</dbReference>
<dbReference type="PANTHER" id="PTHR22650:SF6">
    <property type="entry name" value="PLATELET GLYCOPROTEIN IX"/>
    <property type="match status" value="1"/>
</dbReference>
<dbReference type="Ensembl" id="ENSMALT00000032324.1">
    <property type="protein sequence ID" value="ENSMALP00000031772.1"/>
    <property type="gene ID" value="ENSMALG00000021916.1"/>
</dbReference>
<keyword evidence="5" id="KW-0472">Membrane</keyword>
<dbReference type="SUPFAM" id="SSF52058">
    <property type="entry name" value="L domain-like"/>
    <property type="match status" value="1"/>
</dbReference>
<sequence>MPILLCSTEFPLRNIFVLVLTFLSSGLQVNCSALNLMELPPLPSDTTELHMQDNKLTSVSLGQFHRLVSLKKVSLSGNPFHCGCRIQYPRNWLRNNGTIVLTEPPPSASPSSVAQKAIAELRGLLFFLCPDKLHSEFEAGSLHSMKPKHRRGLHNALSEVNVDSHSLTSAEAPGRLLLNMDLLPQVVDMLHKKHNIKIKMS</sequence>
<keyword evidence="8" id="KW-1185">Reference proteome</keyword>
<accession>A0A3Q3RCM4</accession>
<evidence type="ECO:0000256" key="1">
    <source>
        <dbReference type="ARBA" id="ARBA00004167"/>
    </source>
</evidence>
<evidence type="ECO:0000313" key="8">
    <source>
        <dbReference type="Proteomes" id="UP000261600"/>
    </source>
</evidence>
<dbReference type="PANTHER" id="PTHR22650">
    <property type="entry name" value="GLYCOPROTEIN IB BETA"/>
    <property type="match status" value="1"/>
</dbReference>
<dbReference type="Gene3D" id="3.80.10.10">
    <property type="entry name" value="Ribonuclease Inhibitor"/>
    <property type="match status" value="1"/>
</dbReference>
<dbReference type="AlphaFoldDB" id="A0A3Q3RCM4"/>
<dbReference type="InterPro" id="IPR032675">
    <property type="entry name" value="LRR_dom_sf"/>
</dbReference>
<keyword evidence="3" id="KW-0130">Cell adhesion</keyword>
<keyword evidence="4" id="KW-1133">Transmembrane helix</keyword>
<evidence type="ECO:0000256" key="6">
    <source>
        <dbReference type="ARBA" id="ARBA00023157"/>
    </source>
</evidence>